<dbReference type="Gene3D" id="1.25.40.10">
    <property type="entry name" value="Tetratricopeptide repeat domain"/>
    <property type="match status" value="1"/>
</dbReference>
<evidence type="ECO:0000256" key="1">
    <source>
        <dbReference type="ARBA" id="ARBA00022737"/>
    </source>
</evidence>
<dbReference type="SUPFAM" id="SSF48452">
    <property type="entry name" value="TPR-like"/>
    <property type="match status" value="1"/>
</dbReference>
<dbReference type="PROSITE" id="PS50005">
    <property type="entry name" value="TPR"/>
    <property type="match status" value="3"/>
</dbReference>
<keyword evidence="4" id="KW-0449">Lipoprotein</keyword>
<dbReference type="Pfam" id="PF00515">
    <property type="entry name" value="TPR_1"/>
    <property type="match status" value="1"/>
</dbReference>
<dbReference type="SMART" id="SM00028">
    <property type="entry name" value="TPR"/>
    <property type="match status" value="3"/>
</dbReference>
<dbReference type="Pfam" id="PF13181">
    <property type="entry name" value="TPR_8"/>
    <property type="match status" value="1"/>
</dbReference>
<evidence type="ECO:0000256" key="3">
    <source>
        <dbReference type="PROSITE-ProRule" id="PRU00339"/>
    </source>
</evidence>
<evidence type="ECO:0000313" key="4">
    <source>
        <dbReference type="EMBL" id="KYC51489.1"/>
    </source>
</evidence>
<feature type="repeat" description="TPR" evidence="3">
    <location>
        <begin position="87"/>
        <end position="120"/>
    </location>
</feature>
<dbReference type="EMBL" id="LNGC01000060">
    <property type="protein sequence ID" value="KYC51489.1"/>
    <property type="molecule type" value="Genomic_DNA"/>
</dbReference>
<dbReference type="InterPro" id="IPR011990">
    <property type="entry name" value="TPR-like_helical_dom_sf"/>
</dbReference>
<sequence length="191" mass="22221">MEDITNCFKCGAKLPEGSIYCFKCGFKIKNTQIDSIFSKEPSKKDSHYYDKASQKFFISGLSLFKSGEYSKAISKFTKAIELKDGFAEAHYHRGQAYVKESKYEDAIDDFTKAIEIDPEFKDAYFQRGNIFFERGSKERARDDYEKIIELDFEIASQIYDKLHNFMESWVNNIVKNNKTTLSVEKDFINDS</sequence>
<protein>
    <submittedName>
        <fullName evidence="4">Lipoprotein NlpI</fullName>
    </submittedName>
</protein>
<dbReference type="STRING" id="1705564.APG08_01229"/>
<comment type="caution">
    <text evidence="4">The sequence shown here is derived from an EMBL/GenBank/DDBJ whole genome shotgun (WGS) entry which is preliminary data.</text>
</comment>
<name>A0A150J2Q4_9EURY</name>
<proteinExistence type="predicted"/>
<accession>A0A150J2Q4</accession>
<dbReference type="InterPro" id="IPR050498">
    <property type="entry name" value="Ycf3"/>
</dbReference>
<dbReference type="PANTHER" id="PTHR44858:SF1">
    <property type="entry name" value="UDP-N-ACETYLGLUCOSAMINE--PEPTIDE N-ACETYLGLUCOSAMINYLTRANSFERASE SPINDLY-RELATED"/>
    <property type="match status" value="1"/>
</dbReference>
<dbReference type="InterPro" id="IPR019734">
    <property type="entry name" value="TPR_rpt"/>
</dbReference>
<keyword evidence="1" id="KW-0677">Repeat</keyword>
<dbReference type="PANTHER" id="PTHR44858">
    <property type="entry name" value="TETRATRICOPEPTIDE REPEAT PROTEIN 6"/>
    <property type="match status" value="1"/>
</dbReference>
<dbReference type="Proteomes" id="UP000075398">
    <property type="component" value="Unassembled WGS sequence"/>
</dbReference>
<feature type="repeat" description="TPR" evidence="3">
    <location>
        <begin position="121"/>
        <end position="154"/>
    </location>
</feature>
<evidence type="ECO:0000256" key="2">
    <source>
        <dbReference type="ARBA" id="ARBA00022803"/>
    </source>
</evidence>
<organism evidence="4 5">
    <name type="scientific">Candidatus Methanofastidiosum methylothiophilum</name>
    <dbReference type="NCBI Taxonomy" id="1705564"/>
    <lineage>
        <taxon>Archaea</taxon>
        <taxon>Methanobacteriati</taxon>
        <taxon>Methanobacteriota</taxon>
        <taxon>Stenosarchaea group</taxon>
        <taxon>Candidatus Methanofastidiosia</taxon>
        <taxon>Candidatus Methanofastidiosales</taxon>
        <taxon>Candidatus Methanofastidiosaceae</taxon>
        <taxon>Candidatus Methanofastidiosum</taxon>
    </lineage>
</organism>
<reference evidence="4 5" key="1">
    <citation type="journal article" date="2016" name="ISME J.">
        <title>Chasing the elusive Euryarchaeota class WSA2: genomes reveal a uniquely fastidious methyl-reducing methanogen.</title>
        <authorList>
            <person name="Nobu M.K."/>
            <person name="Narihiro T."/>
            <person name="Kuroda K."/>
            <person name="Mei R."/>
            <person name="Liu W.T."/>
        </authorList>
    </citation>
    <scope>NUCLEOTIDE SEQUENCE [LARGE SCALE GENOMIC DNA]</scope>
    <source>
        <strain evidence="4">U1lsi0528_Bin055</strain>
    </source>
</reference>
<gene>
    <name evidence="4" type="ORF">AMQ22_01316</name>
</gene>
<keyword evidence="2 3" id="KW-0802">TPR repeat</keyword>
<evidence type="ECO:0000313" key="5">
    <source>
        <dbReference type="Proteomes" id="UP000075398"/>
    </source>
</evidence>
<feature type="repeat" description="TPR" evidence="3">
    <location>
        <begin position="53"/>
        <end position="86"/>
    </location>
</feature>
<dbReference type="PROSITE" id="PS50293">
    <property type="entry name" value="TPR_REGION"/>
    <property type="match status" value="1"/>
</dbReference>
<dbReference type="AlphaFoldDB" id="A0A150J2Q4"/>